<evidence type="ECO:0000313" key="1">
    <source>
        <dbReference type="EMBL" id="KAI5663027.1"/>
    </source>
</evidence>
<evidence type="ECO:0000313" key="2">
    <source>
        <dbReference type="Proteomes" id="UP001060085"/>
    </source>
</evidence>
<keyword evidence="2" id="KW-1185">Reference proteome</keyword>
<dbReference type="Proteomes" id="UP001060085">
    <property type="component" value="Linkage Group LG05"/>
</dbReference>
<reference evidence="2" key="1">
    <citation type="journal article" date="2023" name="Nat. Plants">
        <title>Single-cell RNA sequencing provides a high-resolution roadmap for understanding the multicellular compartmentation of specialized metabolism.</title>
        <authorList>
            <person name="Sun S."/>
            <person name="Shen X."/>
            <person name="Li Y."/>
            <person name="Li Y."/>
            <person name="Wang S."/>
            <person name="Li R."/>
            <person name="Zhang H."/>
            <person name="Shen G."/>
            <person name="Guo B."/>
            <person name="Wei J."/>
            <person name="Xu J."/>
            <person name="St-Pierre B."/>
            <person name="Chen S."/>
            <person name="Sun C."/>
        </authorList>
    </citation>
    <scope>NUCLEOTIDE SEQUENCE [LARGE SCALE GENOMIC DNA]</scope>
</reference>
<accession>A0ACC0APW1</accession>
<protein>
    <submittedName>
        <fullName evidence="1">Uncharacterized protein</fullName>
    </submittedName>
</protein>
<dbReference type="EMBL" id="CM044705">
    <property type="protein sequence ID" value="KAI5663027.1"/>
    <property type="molecule type" value="Genomic_DNA"/>
</dbReference>
<sequence>MDPTVCGNTYRVIGPSLTNPTFSRKLGKSVAELLSKIKQFTHVHDYADYGHDIENCNELKKEIKKAIREGELTEFIDKAAAKRFERFEGQTKSIADEIKNRSRKVKTERIGDGRLPPYHPRYKQ</sequence>
<name>A0ACC0APW1_CATRO</name>
<proteinExistence type="predicted"/>
<organism evidence="1 2">
    <name type="scientific">Catharanthus roseus</name>
    <name type="common">Madagascar periwinkle</name>
    <name type="synonym">Vinca rosea</name>
    <dbReference type="NCBI Taxonomy" id="4058"/>
    <lineage>
        <taxon>Eukaryota</taxon>
        <taxon>Viridiplantae</taxon>
        <taxon>Streptophyta</taxon>
        <taxon>Embryophyta</taxon>
        <taxon>Tracheophyta</taxon>
        <taxon>Spermatophyta</taxon>
        <taxon>Magnoliopsida</taxon>
        <taxon>eudicotyledons</taxon>
        <taxon>Gunneridae</taxon>
        <taxon>Pentapetalae</taxon>
        <taxon>asterids</taxon>
        <taxon>lamiids</taxon>
        <taxon>Gentianales</taxon>
        <taxon>Apocynaceae</taxon>
        <taxon>Rauvolfioideae</taxon>
        <taxon>Vinceae</taxon>
        <taxon>Catharanthinae</taxon>
        <taxon>Catharanthus</taxon>
    </lineage>
</organism>
<comment type="caution">
    <text evidence="1">The sequence shown here is derived from an EMBL/GenBank/DDBJ whole genome shotgun (WGS) entry which is preliminary data.</text>
</comment>
<gene>
    <name evidence="1" type="ORF">M9H77_22350</name>
</gene>